<name>A0AAW8Q1C2_VIBPH</name>
<evidence type="ECO:0008006" key="3">
    <source>
        <dbReference type="Google" id="ProtNLM"/>
    </source>
</evidence>
<reference evidence="1" key="1">
    <citation type="submission" date="2023-06" db="EMBL/GenBank/DDBJ databases">
        <title>Genomic Diversity of Vibrio spp. and Metagenomic Analysis of Pathogens in Florida Gulf Coastal Waters Following Hurricane Ian.</title>
        <authorList>
            <person name="Brumfield K.D."/>
        </authorList>
    </citation>
    <scope>NUCLEOTIDE SEQUENCE</scope>
    <source>
        <strain evidence="1">WBS2B-138</strain>
    </source>
</reference>
<protein>
    <recommendedName>
        <fullName evidence="3">DUF4388 domain-containing protein</fullName>
    </recommendedName>
</protein>
<evidence type="ECO:0000313" key="2">
    <source>
        <dbReference type="Proteomes" id="UP001253193"/>
    </source>
</evidence>
<organism evidence="1 2">
    <name type="scientific">Vibrio parahaemolyticus</name>
    <dbReference type="NCBI Taxonomy" id="670"/>
    <lineage>
        <taxon>Bacteria</taxon>
        <taxon>Pseudomonadati</taxon>
        <taxon>Pseudomonadota</taxon>
        <taxon>Gammaproteobacteria</taxon>
        <taxon>Vibrionales</taxon>
        <taxon>Vibrionaceae</taxon>
        <taxon>Vibrio</taxon>
    </lineage>
</organism>
<evidence type="ECO:0000313" key="1">
    <source>
        <dbReference type="EMBL" id="MDS1821464.1"/>
    </source>
</evidence>
<accession>A0AAW8Q1C2</accession>
<proteinExistence type="predicted"/>
<gene>
    <name evidence="1" type="ORF">QX249_12400</name>
</gene>
<comment type="caution">
    <text evidence="1">The sequence shown here is derived from an EMBL/GenBank/DDBJ whole genome shotgun (WGS) entry which is preliminary data.</text>
</comment>
<sequence>MNLGDVIGYLQDHGLDEVRFVLDRKGDKSVVEVFFSEHHGDMMAVHIWDGERLGNICLLSSFRGSVFSIAEDNDSSENYL</sequence>
<dbReference type="RefSeq" id="WP_311020356.1">
    <property type="nucleotide sequence ID" value="NZ_JAUHGG010000003.1"/>
</dbReference>
<dbReference type="Proteomes" id="UP001253193">
    <property type="component" value="Unassembled WGS sequence"/>
</dbReference>
<dbReference type="EMBL" id="JAUHGG010000003">
    <property type="protein sequence ID" value="MDS1821464.1"/>
    <property type="molecule type" value="Genomic_DNA"/>
</dbReference>
<dbReference type="AlphaFoldDB" id="A0AAW8Q1C2"/>